<keyword evidence="2" id="KW-1185">Reference proteome</keyword>
<reference evidence="1 2" key="1">
    <citation type="journal article" date="2014" name="Acta Crystallogr. D">
        <title>Structure-based characterization and antifreeze properties of a hyperactive ice-binding protein from the Antarctic bacterium Flavobacterium frigoris PS1.</title>
        <authorList>
            <person name="Do H."/>
            <person name="Kim S.J."/>
            <person name="Kim H.J."/>
            <person name="Lee J.H."/>
        </authorList>
    </citation>
    <scope>NUCLEOTIDE SEQUENCE [LARGE SCALE GENOMIC DNA]</scope>
    <source>
        <strain evidence="1 2">PS1</strain>
    </source>
</reference>
<dbReference type="EMBL" id="AHKF01000018">
    <property type="protein sequence ID" value="EIA08716.1"/>
    <property type="molecule type" value="Genomic_DNA"/>
</dbReference>
<evidence type="ECO:0000313" key="1">
    <source>
        <dbReference type="EMBL" id="EIA08716.1"/>
    </source>
</evidence>
<sequence length="46" mass="5207">MSADFSHLDFGVIQRKTEACQLEPKLNPMGCFIDSSFLNPRCPFSQ</sequence>
<dbReference type="PATRIC" id="fig|1086011.3.peg.2387"/>
<dbReference type="Proteomes" id="UP000005566">
    <property type="component" value="Unassembled WGS sequence"/>
</dbReference>
<gene>
    <name evidence="1" type="ORF">HJ01_02438</name>
</gene>
<accession>H7FT19</accession>
<organism evidence="1 2">
    <name type="scientific">Flavobacterium frigoris (strain PS1)</name>
    <dbReference type="NCBI Taxonomy" id="1086011"/>
    <lineage>
        <taxon>Bacteria</taxon>
        <taxon>Pseudomonadati</taxon>
        <taxon>Bacteroidota</taxon>
        <taxon>Flavobacteriia</taxon>
        <taxon>Flavobacteriales</taxon>
        <taxon>Flavobacteriaceae</taxon>
        <taxon>Flavobacterium</taxon>
    </lineage>
</organism>
<evidence type="ECO:0000313" key="2">
    <source>
        <dbReference type="Proteomes" id="UP000005566"/>
    </source>
</evidence>
<comment type="caution">
    <text evidence="1">The sequence shown here is derived from an EMBL/GenBank/DDBJ whole genome shotgun (WGS) entry which is preliminary data.</text>
</comment>
<dbReference type="AlphaFoldDB" id="H7FT19"/>
<protein>
    <submittedName>
        <fullName evidence="1">Uncharacterized protein</fullName>
    </submittedName>
</protein>
<name>H7FT19_FLAFP</name>
<proteinExistence type="predicted"/>